<keyword evidence="1" id="KW-0472">Membrane</keyword>
<dbReference type="EMBL" id="HBUE01124327">
    <property type="protein sequence ID" value="CAG6493926.1"/>
    <property type="molecule type" value="Transcribed_RNA"/>
</dbReference>
<dbReference type="EMBL" id="HBUE01124329">
    <property type="protein sequence ID" value="CAG6493931.1"/>
    <property type="molecule type" value="Transcribed_RNA"/>
</dbReference>
<dbReference type="EMBL" id="HBUE01124331">
    <property type="protein sequence ID" value="CAG6493934.1"/>
    <property type="molecule type" value="Transcribed_RNA"/>
</dbReference>
<proteinExistence type="predicted"/>
<feature type="transmembrane region" description="Helical" evidence="1">
    <location>
        <begin position="23"/>
        <end position="44"/>
    </location>
</feature>
<evidence type="ECO:0000256" key="1">
    <source>
        <dbReference type="SAM" id="Phobius"/>
    </source>
</evidence>
<accession>A0A8D8CNL3</accession>
<evidence type="ECO:0000313" key="2">
    <source>
        <dbReference type="EMBL" id="CAG6493926.1"/>
    </source>
</evidence>
<sequence>MNVYYLHFLIITEDSSNQIPPNFGAMLNKTCLLLFTLPVLVFVYSRSNSKTCFSLKEEHTTRYHDHVKMLRFASPQSALNRGHRRSSWQHLQRNAKVIVQPRVKITTT</sequence>
<dbReference type="AlphaFoldDB" id="A0A8D8CNL3"/>
<protein>
    <submittedName>
        <fullName evidence="2">(northern house mosquito) hypothetical protein</fullName>
    </submittedName>
</protein>
<keyword evidence="1" id="KW-0812">Transmembrane</keyword>
<organism evidence="2">
    <name type="scientific">Culex pipiens</name>
    <name type="common">House mosquito</name>
    <dbReference type="NCBI Taxonomy" id="7175"/>
    <lineage>
        <taxon>Eukaryota</taxon>
        <taxon>Metazoa</taxon>
        <taxon>Ecdysozoa</taxon>
        <taxon>Arthropoda</taxon>
        <taxon>Hexapoda</taxon>
        <taxon>Insecta</taxon>
        <taxon>Pterygota</taxon>
        <taxon>Neoptera</taxon>
        <taxon>Endopterygota</taxon>
        <taxon>Diptera</taxon>
        <taxon>Nematocera</taxon>
        <taxon>Culicoidea</taxon>
        <taxon>Culicidae</taxon>
        <taxon>Culicinae</taxon>
        <taxon>Culicini</taxon>
        <taxon>Culex</taxon>
        <taxon>Culex</taxon>
    </lineage>
</organism>
<keyword evidence="1" id="KW-1133">Transmembrane helix</keyword>
<name>A0A8D8CNL3_CULPI</name>
<reference evidence="2" key="1">
    <citation type="submission" date="2021-05" db="EMBL/GenBank/DDBJ databases">
        <authorList>
            <person name="Alioto T."/>
            <person name="Alioto T."/>
            <person name="Gomez Garrido J."/>
        </authorList>
    </citation>
    <scope>NUCLEOTIDE SEQUENCE</scope>
</reference>